<sequence length="98" mass="11408">MTIEDMQMIQEAKEEVYSAADHINKFNPSAYLESFYKTAVEDTAMQVVLFFLPGILYRLPDKIRTVLDLGAGTNLHIHISFQMKKKKNLYRKSHKNDQ</sequence>
<evidence type="ECO:0000256" key="1">
    <source>
        <dbReference type="ARBA" id="ARBA00007996"/>
    </source>
</evidence>
<evidence type="ECO:0000256" key="4">
    <source>
        <dbReference type="ARBA" id="ARBA00022691"/>
    </source>
</evidence>
<dbReference type="PROSITE" id="PS51681">
    <property type="entry name" value="SAM_MT_NNMT_PNMT_TEMT"/>
    <property type="match status" value="1"/>
</dbReference>
<name>A0A1I7X9G7_HETBA</name>
<dbReference type="WBParaSite" id="Hba_14028">
    <property type="protein sequence ID" value="Hba_14028"/>
    <property type="gene ID" value="Hba_14028"/>
</dbReference>
<dbReference type="AlphaFoldDB" id="A0A1I7X9G7"/>
<dbReference type="InterPro" id="IPR029063">
    <property type="entry name" value="SAM-dependent_MTases_sf"/>
</dbReference>
<protein>
    <submittedName>
        <fullName evidence="6">Methyltransferase-like protein 9</fullName>
    </submittedName>
</protein>
<dbReference type="Gene3D" id="3.40.50.150">
    <property type="entry name" value="Vaccinia Virus protein VP39"/>
    <property type="match status" value="1"/>
</dbReference>
<proteinExistence type="inferred from homology"/>
<dbReference type="InterPro" id="IPR000940">
    <property type="entry name" value="NNMT_TEMT_trans"/>
</dbReference>
<organism evidence="5 6">
    <name type="scientific">Heterorhabditis bacteriophora</name>
    <name type="common">Entomopathogenic nematode worm</name>
    <dbReference type="NCBI Taxonomy" id="37862"/>
    <lineage>
        <taxon>Eukaryota</taxon>
        <taxon>Metazoa</taxon>
        <taxon>Ecdysozoa</taxon>
        <taxon>Nematoda</taxon>
        <taxon>Chromadorea</taxon>
        <taxon>Rhabditida</taxon>
        <taxon>Rhabditina</taxon>
        <taxon>Rhabditomorpha</taxon>
        <taxon>Strongyloidea</taxon>
        <taxon>Heterorhabditidae</taxon>
        <taxon>Heterorhabditis</taxon>
    </lineage>
</organism>
<reference evidence="6" key="1">
    <citation type="submission" date="2016-11" db="UniProtKB">
        <authorList>
            <consortium name="WormBaseParasite"/>
        </authorList>
    </citation>
    <scope>IDENTIFICATION</scope>
</reference>
<keyword evidence="2" id="KW-0489">Methyltransferase</keyword>
<evidence type="ECO:0000256" key="2">
    <source>
        <dbReference type="ARBA" id="ARBA00022603"/>
    </source>
</evidence>
<dbReference type="Pfam" id="PF01234">
    <property type="entry name" value="NNMT_PNMT_TEMT"/>
    <property type="match status" value="1"/>
</dbReference>
<evidence type="ECO:0000256" key="3">
    <source>
        <dbReference type="ARBA" id="ARBA00022679"/>
    </source>
</evidence>
<dbReference type="Proteomes" id="UP000095283">
    <property type="component" value="Unplaced"/>
</dbReference>
<keyword evidence="4" id="KW-0949">S-adenosyl-L-methionine</keyword>
<comment type="similarity">
    <text evidence="1">Belongs to the class I-like SAM-binding methyltransferase superfamily. NNMT/PNMT/TEMT family.</text>
</comment>
<accession>A0A1I7X9G7</accession>
<evidence type="ECO:0000313" key="5">
    <source>
        <dbReference type="Proteomes" id="UP000095283"/>
    </source>
</evidence>
<keyword evidence="3" id="KW-0808">Transferase</keyword>
<dbReference type="GO" id="GO:0032259">
    <property type="term" value="P:methylation"/>
    <property type="evidence" value="ECO:0007669"/>
    <property type="project" value="UniProtKB-KW"/>
</dbReference>
<dbReference type="GO" id="GO:0008168">
    <property type="term" value="F:methyltransferase activity"/>
    <property type="evidence" value="ECO:0007669"/>
    <property type="project" value="UniProtKB-KW"/>
</dbReference>
<keyword evidence="5" id="KW-1185">Reference proteome</keyword>
<evidence type="ECO:0000313" key="6">
    <source>
        <dbReference type="WBParaSite" id="Hba_14028"/>
    </source>
</evidence>